<dbReference type="InterPro" id="IPR051551">
    <property type="entry name" value="Autotransporter_adhesion"/>
</dbReference>
<dbReference type="NCBIfam" id="TIGR02601">
    <property type="entry name" value="autotrns_rpt"/>
    <property type="match status" value="1"/>
</dbReference>
<dbReference type="InterPro" id="IPR012332">
    <property type="entry name" value="Autotransporter_pectin_lyase_C"/>
</dbReference>
<keyword evidence="1" id="KW-0732">Signal</keyword>
<dbReference type="EMBL" id="JBHLXE010000048">
    <property type="protein sequence ID" value="MFC0179428.1"/>
    <property type="molecule type" value="Genomic_DNA"/>
</dbReference>
<dbReference type="InterPro" id="IPR005546">
    <property type="entry name" value="Autotransporte_beta"/>
</dbReference>
<dbReference type="Gene3D" id="2.160.20.20">
    <property type="match status" value="2"/>
</dbReference>
<protein>
    <submittedName>
        <fullName evidence="3">Autotransporter outer membrane beta-barrel domain-containing protein</fullName>
    </submittedName>
</protein>
<dbReference type="RefSeq" id="WP_385876529.1">
    <property type="nucleotide sequence ID" value="NZ_JBHLXE010000048.1"/>
</dbReference>
<dbReference type="Gene3D" id="2.40.128.130">
    <property type="entry name" value="Autotransporter beta-domain"/>
    <property type="match status" value="1"/>
</dbReference>
<dbReference type="Proteomes" id="UP001589758">
    <property type="component" value="Unassembled WGS sequence"/>
</dbReference>
<name>A0ABV6CDU9_9GAMM</name>
<evidence type="ECO:0000259" key="2">
    <source>
        <dbReference type="PROSITE" id="PS51208"/>
    </source>
</evidence>
<gene>
    <name evidence="3" type="ORF">ACFFIT_04870</name>
</gene>
<reference evidence="3 4" key="1">
    <citation type="submission" date="2024-09" db="EMBL/GenBank/DDBJ databases">
        <authorList>
            <person name="Sun Q."/>
            <person name="Mori K."/>
        </authorList>
    </citation>
    <scope>NUCLEOTIDE SEQUENCE [LARGE SCALE GENOMIC DNA]</scope>
    <source>
        <strain evidence="3 4">CCM 8545</strain>
    </source>
</reference>
<evidence type="ECO:0000256" key="1">
    <source>
        <dbReference type="ARBA" id="ARBA00022729"/>
    </source>
</evidence>
<dbReference type="SMART" id="SM00869">
    <property type="entry name" value="Autotransporter"/>
    <property type="match status" value="1"/>
</dbReference>
<dbReference type="CDD" id="cd01344">
    <property type="entry name" value="PL2_Passenger_AT"/>
    <property type="match status" value="1"/>
</dbReference>
<dbReference type="NCBIfam" id="TIGR01414">
    <property type="entry name" value="autotrans_barl"/>
    <property type="match status" value="1"/>
</dbReference>
<proteinExistence type="predicted"/>
<accession>A0ABV6CDU9</accession>
<dbReference type="InterPro" id="IPR006315">
    <property type="entry name" value="OM_autotransptr_brl_dom"/>
</dbReference>
<dbReference type="InterPro" id="IPR036709">
    <property type="entry name" value="Autotransporte_beta_dom_sf"/>
</dbReference>
<sequence length="3213" mass="337492">MKLNKIAQFIKSQVTSKNSFKSNFHGSLSERGMNNTSLTKVGLLTGILLATALPMGANAITAQDCLVESNCTVVSNSTQLSNALSTTGSATRIVLANDITLNADINVRMIESGRKNIVIDGNGFSLNTGLFDFNINGNTSSVWGEELGSFKFENINELTSSTASDTWVINVGQFTGVNVIFDDIKRFTDSMYAVMGQQGSNINGNRIAEVVFGNIEKMDKFTLKIGHQIVEGGPLRFTGDFSVFSDGAAGEFNTIFWSNSPNEFNVMNFESNANFSAQVTFLTLGSIANNDAYKYIMQDGAKIKLLTPQNIFGLVNNGLKIGSYDPNKGFGAGVQLDIGNFQGGAVVGHGISNLGGDATGGLKNGAASNGDVIYNIASGSTLRYSGSDNAGIFVQKNKGVGGDVFVRSDAILQATNANGIKLNMNGTGQVLILNDTNSIINAKKGIDITSSGSGDPFNIYHLGTINSSIDGLSINTTVPRETNINMDGGIINAISGNAINILGQSNLNLNGGTINLSSGSTGLNVSTAGEVTISNLTLNNSNASSKSIVKSGSSVLNLLNSTLDISGTAKGLENIGSIKLSNTKINVSDFATGIDITTQDIANWIVENLVINVFGDGKGIVLASGQKIDQDISINIADNVTGSGLVITDGASEVTSIDSNLHISSGTGTAIRLTGTSNKTLNLNQSLSGNILLDNQNQSTLNINNALNGEVIANSGNLHTLNFGSNSDFLGNIKLNSGENNLLFNAGSSSEGNLVTGNLADSVILANGTLSHLNINLGQGDNSLILNENSTLLNSVLMGDEDDTIRLSSNASITGMIDLGAGNNQIFTNGKFNLTDLQTGSGDDSFVFSNLTADSYFNSLDAGDGSNLLNLTSQSNLVLSEEQKIINFSNINVEKNSQLTFANLNNTGNSLISLDGTSSLNLSNELFGTLNNSVAGQGRVNIYGDILVEKGNANFEGIWSIAQGAILSSSSDNVFGKLAFASIDNNGLLNLNNSSQLGYSLTGNGIVKINQNSLVPLDFAFTNNVGGAFTGIYELMNSRIVLNQNDNQIALANSNLNLSNNSVGIISANSKIGDLSLSGGELDFIFSGPTTSPVLTVNSLDITNQKLSRIDLAGNVNLDVSQLPDAPLAGNFLDQDSQVGNKGILLVKAGSVLDDGKQITLSVNGNATDTSKQFNGVSDGTNNDITAIYDYTAVTSNSSVSGSGIYVEYLLKELVSNSNIIFNSITSASKSLDALVSGVGGIEIIASNEEPLIITNENNSYSGETKLTAGSVRLGGNNVLGSTSLLNMGIGTKLEINGYSLSLNGLAGSGNVNIDSGELLIQNGQETVGTNFIGSFSGDTGSLIIAGGEFGITGEQTFTGTTLINQGAKFNLGFGVDNIVSYLGDIVNNGTVIFDSLRPIFYNGVVSGSGNVEIKDLTITEAQTYSGKTTIFEQLTLLNEGNLSGSVQLDKFAKLNFNNQSDLDFNNFIEGEGGISVNTNGRISLTNNNIFSGDTVINNGTLALTQSDAAGTSNISISTNGVLELNFDNMKFDNTLSSSGTVNVQGKSITFNADNTAFNGQLNILEEASLGVTSYNQIGASTVNLAGRLDLSQDENLIWANRLKGDGYLNVDLNKNMFTFSPASNEFTGTLALNNTYFDLSDLTNRSAIENGTLTLNSGSITESTVNGANIGNLNINGGELIISMINPTEANELNVKNLAVDPVNTGKLNLKGITLEVPEGVSGSTLLDQNTLDLSSGFIVVNAETVSTPGQFLDLFIEGLAVEPQEAVIKDDKGNDINATYKYISVAADNNFAEGIDAGLYVTYQLTKLESLTNLIIDSSNSVFNNLIAKVTGEGNLTLQGKNAIQISNANNDYTGQTLIEGTTVMLGANNALGKTSLVELKDGGSLNLSETSQTIGGLSGSGNFNIGKGELTINGTGQGNVFSGTLSGSSEGQFLLGGNLTLTGVNTFKGKTAIQETGVLTIGHDTSSSSYVSDIENNGQLSFKTNELNGITYENVISGSGNLDKYGAGTLILTNDNTFEGITNLFAGTIQLGNGGQTGSVKGNIFLDSDSSLLKINRSDNFELQNNLSGLGKLSQSGEGLITLTNVNNTFAGGIDIAEESGGISIDNNAKSAGTGAIQNNSLLKLNFSDQEFSNVISGVGVTEIVGNNITLNGQYDDFQGNWLIEGSAVINTLSSEPALGTGLVNLNGELRFNLADNLEKFTLSNRFEGEGLLDIFGGQNVEGLTELNILANKGHNFKGTIGLTDLKLTLNNTNNSFLSQANLQINSGTNLINDSYKAIGDLTLNGGIFTSVFANTTEAFLLTVNTLNLGDGANSGDVDIGTVNLDTTGIDTAISDKSFLDQNTADGDAIQLILANNVSQDGVMLDLLVNGLAVDTTTIDNLSDGFGNNDIGAEYSYEAVSSANAGANGKAGLFVDYVLKSLITKTDLVISTSNSTSKTLGALVQGAGNLNLRGDDGILTIANSLNSYEGNTVISHGGVKLGADNSLGKIGHVILEEMSYLDLGGYDQLINGLFTANGSTLDLNGGTLTYAGAADSSIEQIVNGNMKGAGVLNIQGGSVSINSENEDLSADINLNNDASLVLSGKSQIGSGILNISEMAKLELNGSSSLINNILSGNGTIDLNGSQVSLTENSESFEGLFNVDGKSRLTLNNLNNLGNATVNNLGTVAFDFVKALDQTLNANISGEGDLNKLGEGILRIKSDYSNLGSFNVENGFLILDSKDAMISALSITESGSAGGYGVIDGDVINEGILYVGDASGKTDLALQTLNIDGDLYNFNTISLAGSKAGNVLNVGGNYEARSDLVFNTVLDGDNSKTDKLNILGNTKGHTTVFVNNKGGRGSQTDKGIELISVTGESVGTFSLASRLVAGSYDYQLVKVDKNWFLQSDLRAIRPEIGAYLANIDITNANTIMTYHDRVNSIKSNAIKNEQPNNSELNIWGRIVGGVTDSQAANEIEQRFYHSYVQLGGDLIHLTTDQDNSYTAGVMGAIGQSHSSNTNSISRFVANTNQDNYRLGAYGTLEFSGLSQNQPAYLDTWMQVGWSKNEVRGQDLSGTEKYDSNNFASSLEFGYPINFYQQRNTYVDLVPEAQLTYKYLSADDFTESNGTVITHPTTDGIETRLGGKIKYSYNMANGTDFKSNVGLNWIHDNVNASVKLNDLIYYSDRPADILDINFGVSLDYKSRLSSHIDISSKHGSNGFEEISGRLGISYSF</sequence>
<dbReference type="SUPFAM" id="SSF103515">
    <property type="entry name" value="Autotransporter"/>
    <property type="match status" value="1"/>
</dbReference>
<feature type="domain" description="Autotransporter" evidence="2">
    <location>
        <begin position="2933"/>
        <end position="3213"/>
    </location>
</feature>
<dbReference type="Pfam" id="PF18883">
    <property type="entry name" value="AC_1"/>
    <property type="match status" value="1"/>
</dbReference>
<dbReference type="InterPro" id="IPR011050">
    <property type="entry name" value="Pectin_lyase_fold/virulence"/>
</dbReference>
<dbReference type="SUPFAM" id="SSF51126">
    <property type="entry name" value="Pectin lyase-like"/>
    <property type="match status" value="1"/>
</dbReference>
<dbReference type="InterPro" id="IPR043990">
    <property type="entry name" value="AC_1"/>
</dbReference>
<keyword evidence="4" id="KW-1185">Reference proteome</keyword>
<dbReference type="InterPro" id="IPR013425">
    <property type="entry name" value="Autotrns_rpt"/>
</dbReference>
<evidence type="ECO:0000313" key="3">
    <source>
        <dbReference type="EMBL" id="MFC0179428.1"/>
    </source>
</evidence>
<organism evidence="3 4">
    <name type="scientific">Thorsellia kenyensis</name>
    <dbReference type="NCBI Taxonomy" id="1549888"/>
    <lineage>
        <taxon>Bacteria</taxon>
        <taxon>Pseudomonadati</taxon>
        <taxon>Pseudomonadota</taxon>
        <taxon>Gammaproteobacteria</taxon>
        <taxon>Enterobacterales</taxon>
        <taxon>Thorselliaceae</taxon>
        <taxon>Thorsellia</taxon>
    </lineage>
</organism>
<dbReference type="PANTHER" id="PTHR35037:SF3">
    <property type="entry name" value="C-TERMINAL REGION OF AIDA-LIKE PROTEIN"/>
    <property type="match status" value="1"/>
</dbReference>
<dbReference type="PROSITE" id="PS51208">
    <property type="entry name" value="AUTOTRANSPORTER"/>
    <property type="match status" value="1"/>
</dbReference>
<dbReference type="PANTHER" id="PTHR35037">
    <property type="entry name" value="C-TERMINAL REGION OF AIDA-LIKE PROTEIN"/>
    <property type="match status" value="1"/>
</dbReference>
<comment type="caution">
    <text evidence="3">The sequence shown here is derived from an EMBL/GenBank/DDBJ whole genome shotgun (WGS) entry which is preliminary data.</text>
</comment>
<evidence type="ECO:0000313" key="4">
    <source>
        <dbReference type="Proteomes" id="UP001589758"/>
    </source>
</evidence>